<keyword evidence="4" id="KW-0175">Coiled coil</keyword>
<evidence type="ECO:0000256" key="4">
    <source>
        <dbReference type="SAM" id="Coils"/>
    </source>
</evidence>
<dbReference type="InterPro" id="IPR058030">
    <property type="entry name" value="TRIM8/14/16/25/29/45/65_CC"/>
</dbReference>
<dbReference type="PANTHER" id="PTHR25465">
    <property type="entry name" value="B-BOX DOMAIN CONTAINING"/>
    <property type="match status" value="1"/>
</dbReference>
<keyword evidence="7" id="KW-1185">Reference proteome</keyword>
<dbReference type="GO" id="GO:0008270">
    <property type="term" value="F:zinc ion binding"/>
    <property type="evidence" value="ECO:0007669"/>
    <property type="project" value="UniProtKB-KW"/>
</dbReference>
<keyword evidence="2" id="KW-0863">Zinc-finger</keyword>
<dbReference type="PANTHER" id="PTHR25465:SF14">
    <property type="entry name" value="E3 UBIQUITIN-PROTEIN LIGASE TRIM65"/>
    <property type="match status" value="1"/>
</dbReference>
<dbReference type="EMBL" id="SCEB01007390">
    <property type="protein sequence ID" value="RXM91934.1"/>
    <property type="molecule type" value="Genomic_DNA"/>
</dbReference>
<comment type="caution">
    <text evidence="6">The sequence shown here is derived from an EMBL/GenBank/DDBJ whole genome shotgun (WGS) entry which is preliminary data.</text>
</comment>
<evidence type="ECO:0000313" key="6">
    <source>
        <dbReference type="EMBL" id="RXM91934.1"/>
    </source>
</evidence>
<accession>A0A444UUS4</accession>
<evidence type="ECO:0000313" key="7">
    <source>
        <dbReference type="Proteomes" id="UP000289886"/>
    </source>
</evidence>
<keyword evidence="1" id="KW-0479">Metal-binding</keyword>
<evidence type="ECO:0000259" key="5">
    <source>
        <dbReference type="Pfam" id="PF25600"/>
    </source>
</evidence>
<dbReference type="AlphaFoldDB" id="A0A444UUS4"/>
<evidence type="ECO:0000256" key="2">
    <source>
        <dbReference type="ARBA" id="ARBA00022771"/>
    </source>
</evidence>
<proteinExistence type="predicted"/>
<gene>
    <name evidence="6" type="ORF">EOD39_20660</name>
</gene>
<reference evidence="6 7" key="1">
    <citation type="submission" date="2019-01" db="EMBL/GenBank/DDBJ databases">
        <title>Draft Genome and Complete Hox-Cluster Characterization of the Sterlet Sturgeon (Acipenser ruthenus).</title>
        <authorList>
            <person name="Wei Q."/>
        </authorList>
    </citation>
    <scope>NUCLEOTIDE SEQUENCE [LARGE SCALE GENOMIC DNA]</scope>
    <source>
        <strain evidence="6">WHYD16114868_AA</strain>
        <tissue evidence="6">Blood</tissue>
    </source>
</reference>
<protein>
    <submittedName>
        <fullName evidence="6">Tripartite motif-containing protein 16</fullName>
    </submittedName>
</protein>
<feature type="coiled-coil region" evidence="4">
    <location>
        <begin position="27"/>
        <end position="64"/>
    </location>
</feature>
<feature type="domain" description="TRIM8/14/16/25/29/45/65 coiled-coil region" evidence="5">
    <location>
        <begin position="2"/>
        <end position="116"/>
    </location>
</feature>
<organism evidence="6 7">
    <name type="scientific">Acipenser ruthenus</name>
    <name type="common">Sterlet sturgeon</name>
    <dbReference type="NCBI Taxonomy" id="7906"/>
    <lineage>
        <taxon>Eukaryota</taxon>
        <taxon>Metazoa</taxon>
        <taxon>Chordata</taxon>
        <taxon>Craniata</taxon>
        <taxon>Vertebrata</taxon>
        <taxon>Euteleostomi</taxon>
        <taxon>Actinopterygii</taxon>
        <taxon>Chondrostei</taxon>
        <taxon>Acipenseriformes</taxon>
        <taxon>Acipenseridae</taxon>
        <taxon>Acipenser</taxon>
    </lineage>
</organism>
<evidence type="ECO:0000256" key="1">
    <source>
        <dbReference type="ARBA" id="ARBA00022723"/>
    </source>
</evidence>
<name>A0A444UUS4_ACIRT</name>
<dbReference type="InterPro" id="IPR051051">
    <property type="entry name" value="E3_ubiq-ligase_TRIM/RNF"/>
</dbReference>
<dbReference type="Proteomes" id="UP000289886">
    <property type="component" value="Unassembled WGS sequence"/>
</dbReference>
<evidence type="ECO:0000256" key="3">
    <source>
        <dbReference type="ARBA" id="ARBA00022833"/>
    </source>
</evidence>
<sequence length="126" mass="14343">MKKNKKSFTELIRSIKKIHTEVIELIGDNEKAAVNQAEGHMKKLEQEIAELRRRNAELKQLSETEDHIHFLQNFQSLCAAPEAGDLPRVTVNTDTSFEAVRKAVSELKDHIEDFCKVELVKITTTG</sequence>
<keyword evidence="3" id="KW-0862">Zinc</keyword>
<dbReference type="Pfam" id="PF25600">
    <property type="entry name" value="TRIM_CC"/>
    <property type="match status" value="1"/>
</dbReference>